<sequence>MQGNNTTARIRNPHLFFAEVSLDISRGEYQMALERLSPQREMFGDSYLFSLLYARALRGLGSTLNAMDHLRKCCAIAPANQVARRELQELYTAPPEAAGPESEAPSMGEAGFDRVTAELEELSEALLHFEPLMTSETADPTPIVEQKMPFSDEEAIEVPTETLAQLFSMQGATKKAIKVYTQLIRLQPEKAAGYMRKIDTLLEKL</sequence>
<evidence type="ECO:0000313" key="1">
    <source>
        <dbReference type="EMBL" id="ABB24191.1"/>
    </source>
</evidence>
<dbReference type="STRING" id="319225.Plut_1332"/>
<dbReference type="OrthoDB" id="594666at2"/>
<evidence type="ECO:0000313" key="2">
    <source>
        <dbReference type="Proteomes" id="UP000002709"/>
    </source>
</evidence>
<dbReference type="Gene3D" id="1.25.40.10">
    <property type="entry name" value="Tetratricopeptide repeat domain"/>
    <property type="match status" value="1"/>
</dbReference>
<dbReference type="SUPFAM" id="SSF48452">
    <property type="entry name" value="TPR-like"/>
    <property type="match status" value="1"/>
</dbReference>
<dbReference type="RefSeq" id="WP_011358063.1">
    <property type="nucleotide sequence ID" value="NC_007512.1"/>
</dbReference>
<dbReference type="eggNOG" id="COG0457">
    <property type="taxonomic scope" value="Bacteria"/>
</dbReference>
<gene>
    <name evidence="1" type="ordered locus">Plut_1332</name>
</gene>
<protein>
    <recommendedName>
        <fullName evidence="3">Tetratricopeptide repeat protein</fullName>
    </recommendedName>
</protein>
<dbReference type="KEGG" id="plt:Plut_1332"/>
<dbReference type="InterPro" id="IPR011990">
    <property type="entry name" value="TPR-like_helical_dom_sf"/>
</dbReference>
<dbReference type="HOGENOM" id="CLU_1466981_0_0_10"/>
<proteinExistence type="predicted"/>
<dbReference type="EMBL" id="CP000096">
    <property type="protein sequence ID" value="ABB24191.1"/>
    <property type="molecule type" value="Genomic_DNA"/>
</dbReference>
<reference evidence="2" key="1">
    <citation type="submission" date="2005-08" db="EMBL/GenBank/DDBJ databases">
        <title>Complete sequence of Pelodictyon luteolum DSM 273.</title>
        <authorList>
            <consortium name="US DOE Joint Genome Institute"/>
            <person name="Copeland A."/>
            <person name="Lucas S."/>
            <person name="Lapidus A."/>
            <person name="Barry K."/>
            <person name="Detter J.C."/>
            <person name="Glavina T."/>
            <person name="Hammon N."/>
            <person name="Israni S."/>
            <person name="Pitluck S."/>
            <person name="Bryant D."/>
            <person name="Schmutz J."/>
            <person name="Larimer F."/>
            <person name="Land M."/>
            <person name="Kyrpides N."/>
            <person name="Ivanova N."/>
            <person name="Richardson P."/>
        </authorList>
    </citation>
    <scope>NUCLEOTIDE SEQUENCE [LARGE SCALE GENOMIC DNA]</scope>
    <source>
        <strain evidence="2">DSM 273 / BCRC 81028 / 2530</strain>
    </source>
</reference>
<keyword evidence="2" id="KW-1185">Reference proteome</keyword>
<evidence type="ECO:0008006" key="3">
    <source>
        <dbReference type="Google" id="ProtNLM"/>
    </source>
</evidence>
<accession>Q3B390</accession>
<organism evidence="1 2">
    <name type="scientific">Chlorobium luteolum (strain DSM 273 / BCRC 81028 / 2530)</name>
    <name type="common">Pelodictyon luteolum</name>
    <dbReference type="NCBI Taxonomy" id="319225"/>
    <lineage>
        <taxon>Bacteria</taxon>
        <taxon>Pseudomonadati</taxon>
        <taxon>Chlorobiota</taxon>
        <taxon>Chlorobiia</taxon>
        <taxon>Chlorobiales</taxon>
        <taxon>Chlorobiaceae</taxon>
        <taxon>Chlorobium/Pelodictyon group</taxon>
        <taxon>Pelodictyon</taxon>
    </lineage>
</organism>
<name>Q3B390_CHLL3</name>
<dbReference type="AlphaFoldDB" id="Q3B390"/>
<dbReference type="Proteomes" id="UP000002709">
    <property type="component" value="Chromosome"/>
</dbReference>